<sequence length="122" mass="13780">MRGAAARGRQEREEVRVQRLSPSWARLGDGRLWILVGKTVGVERRTVSKEFTPHFLDFESRVGFVKKVVYAGLVCATMRGYRDVILGLLLGYGIVQQILFISSTLVTTIFTHAIMRKKPEVS</sequence>
<gene>
    <name evidence="2" type="ORF">Esi_0005_0161</name>
</gene>
<name>D8LNS3_ECTSI</name>
<proteinExistence type="predicted"/>
<evidence type="ECO:0000256" key="1">
    <source>
        <dbReference type="SAM" id="Phobius"/>
    </source>
</evidence>
<accession>D8LNS3</accession>
<dbReference type="OrthoDB" id="7933078at2759"/>
<keyword evidence="3" id="KW-1185">Reference proteome</keyword>
<evidence type="ECO:0000313" key="3">
    <source>
        <dbReference type="Proteomes" id="UP000002630"/>
    </source>
</evidence>
<keyword evidence="1" id="KW-0472">Membrane</keyword>
<feature type="transmembrane region" description="Helical" evidence="1">
    <location>
        <begin position="88"/>
        <end position="115"/>
    </location>
</feature>
<keyword evidence="1" id="KW-1133">Transmembrane helix</keyword>
<keyword evidence="1" id="KW-0812">Transmembrane</keyword>
<dbReference type="Proteomes" id="UP000002630">
    <property type="component" value="Unassembled WGS sequence"/>
</dbReference>
<dbReference type="InParanoid" id="D8LNS3"/>
<reference evidence="2 3" key="1">
    <citation type="journal article" date="2010" name="Nature">
        <title>The Ectocarpus genome and the independent evolution of multicellularity in brown algae.</title>
        <authorList>
            <person name="Cock J.M."/>
            <person name="Sterck L."/>
            <person name="Rouze P."/>
            <person name="Scornet D."/>
            <person name="Allen A.E."/>
            <person name="Amoutzias G."/>
            <person name="Anthouard V."/>
            <person name="Artiguenave F."/>
            <person name="Aury J.M."/>
            <person name="Badger J.H."/>
            <person name="Beszteri B."/>
            <person name="Billiau K."/>
            <person name="Bonnet E."/>
            <person name="Bothwell J.H."/>
            <person name="Bowler C."/>
            <person name="Boyen C."/>
            <person name="Brownlee C."/>
            <person name="Carrano C.J."/>
            <person name="Charrier B."/>
            <person name="Cho G.Y."/>
            <person name="Coelho S.M."/>
            <person name="Collen J."/>
            <person name="Corre E."/>
            <person name="Da Silva C."/>
            <person name="Delage L."/>
            <person name="Delaroque N."/>
            <person name="Dittami S.M."/>
            <person name="Doulbeau S."/>
            <person name="Elias M."/>
            <person name="Farnham G."/>
            <person name="Gachon C.M."/>
            <person name="Gschloessl B."/>
            <person name="Heesch S."/>
            <person name="Jabbari K."/>
            <person name="Jubin C."/>
            <person name="Kawai H."/>
            <person name="Kimura K."/>
            <person name="Kloareg B."/>
            <person name="Kupper F.C."/>
            <person name="Lang D."/>
            <person name="Le Bail A."/>
            <person name="Leblanc C."/>
            <person name="Lerouge P."/>
            <person name="Lohr M."/>
            <person name="Lopez P.J."/>
            <person name="Martens C."/>
            <person name="Maumus F."/>
            <person name="Michel G."/>
            <person name="Miranda-Saavedra D."/>
            <person name="Morales J."/>
            <person name="Moreau H."/>
            <person name="Motomura T."/>
            <person name="Nagasato C."/>
            <person name="Napoli C.A."/>
            <person name="Nelson D.R."/>
            <person name="Nyvall-Collen P."/>
            <person name="Peters A.F."/>
            <person name="Pommier C."/>
            <person name="Potin P."/>
            <person name="Poulain J."/>
            <person name="Quesneville H."/>
            <person name="Read B."/>
            <person name="Rensing S.A."/>
            <person name="Ritter A."/>
            <person name="Rousvoal S."/>
            <person name="Samanta M."/>
            <person name="Samson G."/>
            <person name="Schroeder D.C."/>
            <person name="Segurens B."/>
            <person name="Strittmatter M."/>
            <person name="Tonon T."/>
            <person name="Tregear J.W."/>
            <person name="Valentin K."/>
            <person name="von Dassow P."/>
            <person name="Yamagishi T."/>
            <person name="Van de Peer Y."/>
            <person name="Wincker P."/>
        </authorList>
    </citation>
    <scope>NUCLEOTIDE SEQUENCE [LARGE SCALE GENOMIC DNA]</scope>
    <source>
        <strain evidence="3">Ec32 / CCAP1310/4</strain>
    </source>
</reference>
<dbReference type="EMBL" id="FN649760">
    <property type="protein sequence ID" value="CBN78283.1"/>
    <property type="molecule type" value="Genomic_DNA"/>
</dbReference>
<organism evidence="2 3">
    <name type="scientific">Ectocarpus siliculosus</name>
    <name type="common">Brown alga</name>
    <name type="synonym">Conferva siliculosa</name>
    <dbReference type="NCBI Taxonomy" id="2880"/>
    <lineage>
        <taxon>Eukaryota</taxon>
        <taxon>Sar</taxon>
        <taxon>Stramenopiles</taxon>
        <taxon>Ochrophyta</taxon>
        <taxon>PX clade</taxon>
        <taxon>Phaeophyceae</taxon>
        <taxon>Ectocarpales</taxon>
        <taxon>Ectocarpaceae</taxon>
        <taxon>Ectocarpus</taxon>
    </lineage>
</organism>
<protein>
    <submittedName>
        <fullName evidence="2">Uncharacterized protein</fullName>
    </submittedName>
</protein>
<evidence type="ECO:0000313" key="2">
    <source>
        <dbReference type="EMBL" id="CBN78283.1"/>
    </source>
</evidence>
<dbReference type="AlphaFoldDB" id="D8LNS3"/>